<dbReference type="InterPro" id="IPR006212">
    <property type="entry name" value="Furin_repeat"/>
</dbReference>
<feature type="transmembrane region" description="Helical" evidence="2">
    <location>
        <begin position="163"/>
        <end position="184"/>
    </location>
</feature>
<keyword evidence="2" id="KW-0812">Transmembrane</keyword>
<dbReference type="InterPro" id="IPR009030">
    <property type="entry name" value="Growth_fac_rcpt_cys_sf"/>
</dbReference>
<evidence type="ECO:0000313" key="5">
    <source>
        <dbReference type="Proteomes" id="UP001164746"/>
    </source>
</evidence>
<dbReference type="PROSITE" id="PS00652">
    <property type="entry name" value="TNFR_NGFR_1"/>
    <property type="match status" value="1"/>
</dbReference>
<evidence type="ECO:0000259" key="3">
    <source>
        <dbReference type="PROSITE" id="PS00652"/>
    </source>
</evidence>
<protein>
    <recommendedName>
        <fullName evidence="3">TNFR-Cys domain-containing protein</fullName>
    </recommendedName>
</protein>
<keyword evidence="2" id="KW-0472">Membrane</keyword>
<feature type="domain" description="TNFR-Cys" evidence="3">
    <location>
        <begin position="101"/>
        <end position="141"/>
    </location>
</feature>
<dbReference type="EMBL" id="CP111020">
    <property type="protein sequence ID" value="WAR15004.1"/>
    <property type="molecule type" value="Genomic_DNA"/>
</dbReference>
<evidence type="ECO:0000256" key="2">
    <source>
        <dbReference type="SAM" id="Phobius"/>
    </source>
</evidence>
<organism evidence="4 5">
    <name type="scientific">Mya arenaria</name>
    <name type="common">Soft-shell clam</name>
    <dbReference type="NCBI Taxonomy" id="6604"/>
    <lineage>
        <taxon>Eukaryota</taxon>
        <taxon>Metazoa</taxon>
        <taxon>Spiralia</taxon>
        <taxon>Lophotrochozoa</taxon>
        <taxon>Mollusca</taxon>
        <taxon>Bivalvia</taxon>
        <taxon>Autobranchia</taxon>
        <taxon>Heteroconchia</taxon>
        <taxon>Euheterodonta</taxon>
        <taxon>Imparidentia</taxon>
        <taxon>Neoheterodontei</taxon>
        <taxon>Myida</taxon>
        <taxon>Myoidea</taxon>
        <taxon>Myidae</taxon>
        <taxon>Mya</taxon>
    </lineage>
</organism>
<dbReference type="SUPFAM" id="SSF57184">
    <property type="entry name" value="Growth factor receptor domain"/>
    <property type="match status" value="2"/>
</dbReference>
<proteinExistence type="predicted"/>
<keyword evidence="2" id="KW-1133">Transmembrane helix</keyword>
<gene>
    <name evidence="4" type="ORF">MAR_005109</name>
</gene>
<sequence>MYDKTNPLSLTKHLFKEGSLTQLDYCHQNKDTAIACCTCVFYHQSSNPNECDKPCPPDYYTIFDNKYLCKEEQPTSTAIPTTNLNPTTPKVPDSYYCIRQCASGEYYDKRLLKCQTCPTHCLECNDEKNCTTCYVKHENECLQECPEGSIMCKESETVSQSEIIAIGSAVGVVVLLVGFAIVIVKLKRRTAGRTQRDSINNVYILLGFCFKPRHCVILIFGLFRILTENEKQDMKADKKQENADGDDSTNPPPLPKRLEKSKTEVEEKDGNVQDEICIIPTSLRRCNKIVIDGNVYMYLDKMKHK</sequence>
<name>A0ABY7F2J5_MYAAR</name>
<evidence type="ECO:0000256" key="1">
    <source>
        <dbReference type="SAM" id="MobiDB-lite"/>
    </source>
</evidence>
<dbReference type="InterPro" id="IPR001368">
    <property type="entry name" value="TNFR/NGFR_Cys_rich_reg"/>
</dbReference>
<dbReference type="Gene3D" id="2.10.220.10">
    <property type="entry name" value="Hormone Receptor, Insulin-like Growth Factor Receptor 1, Chain A, domain 2"/>
    <property type="match status" value="1"/>
</dbReference>
<feature type="region of interest" description="Disordered" evidence="1">
    <location>
        <begin position="234"/>
        <end position="267"/>
    </location>
</feature>
<reference evidence="4" key="1">
    <citation type="submission" date="2022-11" db="EMBL/GenBank/DDBJ databases">
        <title>Centuries of genome instability and evolution in soft-shell clam transmissible cancer (bioRxiv).</title>
        <authorList>
            <person name="Hart S.F.M."/>
            <person name="Yonemitsu M.A."/>
            <person name="Giersch R.M."/>
            <person name="Beal B.F."/>
            <person name="Arriagada G."/>
            <person name="Davis B.W."/>
            <person name="Ostrander E.A."/>
            <person name="Goff S.P."/>
            <person name="Metzger M.J."/>
        </authorList>
    </citation>
    <scope>NUCLEOTIDE SEQUENCE</scope>
    <source>
        <strain evidence="4">MELC-2E11</strain>
        <tissue evidence="4">Siphon/mantle</tissue>
    </source>
</reference>
<dbReference type="SMART" id="SM00261">
    <property type="entry name" value="FU"/>
    <property type="match status" value="1"/>
</dbReference>
<accession>A0ABY7F2J5</accession>
<dbReference type="Proteomes" id="UP001164746">
    <property type="component" value="Chromosome 9"/>
</dbReference>
<feature type="compositionally biased region" description="Basic and acidic residues" evidence="1">
    <location>
        <begin position="256"/>
        <end position="267"/>
    </location>
</feature>
<keyword evidence="5" id="KW-1185">Reference proteome</keyword>
<evidence type="ECO:0000313" key="4">
    <source>
        <dbReference type="EMBL" id="WAR15004.1"/>
    </source>
</evidence>